<reference evidence="2 3" key="1">
    <citation type="journal article" date="2019" name="Int. J. Syst. Evol. Microbiol.">
        <title>The Global Catalogue of Microorganisms (GCM) 10K type strain sequencing project: providing services to taxonomists for standard genome sequencing and annotation.</title>
        <authorList>
            <consortium name="The Broad Institute Genomics Platform"/>
            <consortium name="The Broad Institute Genome Sequencing Center for Infectious Disease"/>
            <person name="Wu L."/>
            <person name="Ma J."/>
        </authorList>
    </citation>
    <scope>NUCLEOTIDE SEQUENCE [LARGE SCALE GENOMIC DNA]</scope>
    <source>
        <strain evidence="2 3">JCM 14162</strain>
    </source>
</reference>
<keyword evidence="1" id="KW-0812">Transmembrane</keyword>
<dbReference type="RefSeq" id="WP_229955345.1">
    <property type="nucleotide sequence ID" value="NZ_BAAAEM010000003.1"/>
</dbReference>
<evidence type="ECO:0000313" key="2">
    <source>
        <dbReference type="EMBL" id="GAA0484821.1"/>
    </source>
</evidence>
<evidence type="ECO:0008006" key="4">
    <source>
        <dbReference type="Google" id="ProtNLM"/>
    </source>
</evidence>
<name>A0ABN1AVN1_9SPHN</name>
<evidence type="ECO:0000313" key="3">
    <source>
        <dbReference type="Proteomes" id="UP001500713"/>
    </source>
</evidence>
<dbReference type="EMBL" id="BAAAEM010000003">
    <property type="protein sequence ID" value="GAA0484821.1"/>
    <property type="molecule type" value="Genomic_DNA"/>
</dbReference>
<sequence>MLAYAIITALLGIIVAIAHSVLSERVLLAPLYRDHGNGFLADRPKRDIIRAVFHIPSIAWAALALAVLVNRLQDGGDLLPLTAAFIFALSGIGNLAALRRPHVGGLILLAMAAATLADIRFN</sequence>
<proteinExistence type="predicted"/>
<protein>
    <recommendedName>
        <fullName evidence="4">DUF1304 domain-containing protein</fullName>
    </recommendedName>
</protein>
<feature type="transmembrane region" description="Helical" evidence="1">
    <location>
        <begin position="78"/>
        <end position="97"/>
    </location>
</feature>
<organism evidence="2 3">
    <name type="scientific">Parasphingorhabdus litoris</name>
    <dbReference type="NCBI Taxonomy" id="394733"/>
    <lineage>
        <taxon>Bacteria</taxon>
        <taxon>Pseudomonadati</taxon>
        <taxon>Pseudomonadota</taxon>
        <taxon>Alphaproteobacteria</taxon>
        <taxon>Sphingomonadales</taxon>
        <taxon>Sphingomonadaceae</taxon>
        <taxon>Parasphingorhabdus</taxon>
    </lineage>
</organism>
<feature type="transmembrane region" description="Helical" evidence="1">
    <location>
        <begin position="47"/>
        <end position="69"/>
    </location>
</feature>
<dbReference type="Proteomes" id="UP001500713">
    <property type="component" value="Unassembled WGS sequence"/>
</dbReference>
<accession>A0ABN1AVN1</accession>
<comment type="caution">
    <text evidence="2">The sequence shown here is derived from an EMBL/GenBank/DDBJ whole genome shotgun (WGS) entry which is preliminary data.</text>
</comment>
<evidence type="ECO:0000256" key="1">
    <source>
        <dbReference type="SAM" id="Phobius"/>
    </source>
</evidence>
<keyword evidence="1" id="KW-0472">Membrane</keyword>
<keyword evidence="1" id="KW-1133">Transmembrane helix</keyword>
<keyword evidence="3" id="KW-1185">Reference proteome</keyword>
<feature type="transmembrane region" description="Helical" evidence="1">
    <location>
        <begin position="103"/>
        <end position="121"/>
    </location>
</feature>
<gene>
    <name evidence="2" type="ORF">GCM10009096_29350</name>
</gene>